<dbReference type="Gene3D" id="3.40.630.30">
    <property type="match status" value="1"/>
</dbReference>
<organism evidence="2 3">
    <name type="scientific">Alicyclobacillus tolerans</name>
    <dbReference type="NCBI Taxonomy" id="90970"/>
    <lineage>
        <taxon>Bacteria</taxon>
        <taxon>Bacillati</taxon>
        <taxon>Bacillota</taxon>
        <taxon>Bacilli</taxon>
        <taxon>Bacillales</taxon>
        <taxon>Alicyclobacillaceae</taxon>
        <taxon>Alicyclobacillus</taxon>
    </lineage>
</organism>
<reference evidence="2 3" key="1">
    <citation type="submission" date="2023-07" db="EMBL/GenBank/DDBJ databases">
        <title>Genomic Encyclopedia of Type Strains, Phase IV (KMG-IV): sequencing the most valuable type-strain genomes for metagenomic binning, comparative biology and taxonomic classification.</title>
        <authorList>
            <person name="Goeker M."/>
        </authorList>
    </citation>
    <scope>NUCLEOTIDE SEQUENCE [LARGE SCALE GENOMIC DNA]</scope>
    <source>
        <strain evidence="2 3">DSM 25924</strain>
    </source>
</reference>
<proteinExistence type="predicted"/>
<dbReference type="PROSITE" id="PS51186">
    <property type="entry name" value="GNAT"/>
    <property type="match status" value="1"/>
</dbReference>
<dbReference type="EMBL" id="JAURUO010000013">
    <property type="protein sequence ID" value="MDP9729366.1"/>
    <property type="molecule type" value="Genomic_DNA"/>
</dbReference>
<dbReference type="Pfam" id="PF00583">
    <property type="entry name" value="Acetyltransf_1"/>
    <property type="match status" value="1"/>
</dbReference>
<gene>
    <name evidence="2" type="ORF">J2S04_002339</name>
</gene>
<accession>A0ABT9LYZ9</accession>
<sequence>MLFLNHELASQIEDDMRQGNQQLVDAWRAADSNSTVQVLQLDGVLAVYGGPGCPVNEAVGLGMSHSIDGETLTQVEEFYESNRHPTVIRVCPLAHPSLIKTLQNRNYVLSSFAYRWVLDLQTWDPPHLHEVDPRVREATVDEEITWARTVAAGFIDAEDVPDGYDLGLYRAFFRMKSSIPVIAIDNGQPAAGGVIALNGEVAALFATSTRPSYRKHGLQTAMLDWRLHIAKEHGARIATIETDPDSNSQRNVERAGFRLAYVAVQMTRAYKHSEA</sequence>
<dbReference type="InterPro" id="IPR000182">
    <property type="entry name" value="GNAT_dom"/>
</dbReference>
<dbReference type="CDD" id="cd04301">
    <property type="entry name" value="NAT_SF"/>
    <property type="match status" value="1"/>
</dbReference>
<name>A0ABT9LYZ9_9BACL</name>
<protein>
    <submittedName>
        <fullName evidence="2">GNAT superfamily N-acetyltransferase</fullName>
    </submittedName>
</protein>
<feature type="domain" description="N-acetyltransferase" evidence="1">
    <location>
        <begin position="133"/>
        <end position="275"/>
    </location>
</feature>
<evidence type="ECO:0000313" key="2">
    <source>
        <dbReference type="EMBL" id="MDP9729366.1"/>
    </source>
</evidence>
<dbReference type="InterPro" id="IPR016181">
    <property type="entry name" value="Acyl_CoA_acyltransferase"/>
</dbReference>
<dbReference type="SUPFAM" id="SSF55729">
    <property type="entry name" value="Acyl-CoA N-acyltransferases (Nat)"/>
    <property type="match status" value="1"/>
</dbReference>
<dbReference type="RefSeq" id="WP_238413783.1">
    <property type="nucleotide sequence ID" value="NZ_JAURUO010000013.1"/>
</dbReference>
<comment type="caution">
    <text evidence="2">The sequence shown here is derived from an EMBL/GenBank/DDBJ whole genome shotgun (WGS) entry which is preliminary data.</text>
</comment>
<keyword evidence="3" id="KW-1185">Reference proteome</keyword>
<evidence type="ECO:0000259" key="1">
    <source>
        <dbReference type="PROSITE" id="PS51186"/>
    </source>
</evidence>
<evidence type="ECO:0000313" key="3">
    <source>
        <dbReference type="Proteomes" id="UP001229209"/>
    </source>
</evidence>
<dbReference type="Proteomes" id="UP001229209">
    <property type="component" value="Unassembled WGS sequence"/>
</dbReference>